<dbReference type="InterPro" id="IPR036047">
    <property type="entry name" value="F-box-like_dom_sf"/>
</dbReference>
<dbReference type="RefSeq" id="XP_018297165.1">
    <property type="nucleotide sequence ID" value="XM_018438071.1"/>
</dbReference>
<name>A0A162Y987_PHYB8</name>
<dbReference type="SUPFAM" id="SSF81383">
    <property type="entry name" value="F-box domain"/>
    <property type="match status" value="1"/>
</dbReference>
<reference evidence="4" key="1">
    <citation type="submission" date="2015-06" db="EMBL/GenBank/DDBJ databases">
        <title>Expansion of signal transduction pathways in fungi by whole-genome duplication.</title>
        <authorList>
            <consortium name="DOE Joint Genome Institute"/>
            <person name="Corrochano L.M."/>
            <person name="Kuo A."/>
            <person name="Marcet-Houben M."/>
            <person name="Polaino S."/>
            <person name="Salamov A."/>
            <person name="Villalobos J.M."/>
            <person name="Alvarez M.I."/>
            <person name="Avalos J."/>
            <person name="Benito E.P."/>
            <person name="Benoit I."/>
            <person name="Burger G."/>
            <person name="Camino L.P."/>
            <person name="Canovas D."/>
            <person name="Cerda-Olmedo E."/>
            <person name="Cheng J.-F."/>
            <person name="Dominguez A."/>
            <person name="Elias M."/>
            <person name="Eslava A.P."/>
            <person name="Glaser F."/>
            <person name="Grimwood J."/>
            <person name="Gutierrez G."/>
            <person name="Heitman J."/>
            <person name="Henrissat B."/>
            <person name="Iturriaga E.A."/>
            <person name="Lang B.F."/>
            <person name="Lavin J.L."/>
            <person name="Lee S."/>
            <person name="Li W."/>
            <person name="Lindquist E."/>
            <person name="Lopez-Garcia S."/>
            <person name="Luque E.M."/>
            <person name="Marcos A.T."/>
            <person name="Martin J."/>
            <person name="McCluskey K."/>
            <person name="Medina H.R."/>
            <person name="Miralles-Duran A."/>
            <person name="Miyazaki A."/>
            <person name="Munoz-Torres E."/>
            <person name="Oguiza J.A."/>
            <person name="Ohm R."/>
            <person name="Olmedo M."/>
            <person name="Orejas M."/>
            <person name="Ortiz-Castellanos L."/>
            <person name="Pisabarro A.G."/>
            <person name="Rodriguez-Romero J."/>
            <person name="Ruiz-Herrera J."/>
            <person name="Ruiz-Vazquez R."/>
            <person name="Sanz C."/>
            <person name="Schackwitz W."/>
            <person name="Schmutz J."/>
            <person name="Shahriari M."/>
            <person name="Shelest E."/>
            <person name="Silva-Franco F."/>
            <person name="Soanes D."/>
            <person name="Syed K."/>
            <person name="Tagua V.G."/>
            <person name="Talbot N.J."/>
            <person name="Thon M."/>
            <person name="De vries R.P."/>
            <person name="Wiebenga A."/>
            <person name="Yadav J.S."/>
            <person name="Braun E.L."/>
            <person name="Baker S."/>
            <person name="Garre V."/>
            <person name="Horwitz B."/>
            <person name="Torres-Martinez S."/>
            <person name="Idnurm A."/>
            <person name="Herrera-Estrella A."/>
            <person name="Gabaldon T."/>
            <person name="Grigoriev I.V."/>
        </authorList>
    </citation>
    <scope>NUCLEOTIDE SEQUENCE [LARGE SCALE GENOMIC DNA]</scope>
    <source>
        <strain evidence="4">NRRL 1555(-)</strain>
    </source>
</reference>
<accession>A0A162Y987</accession>
<evidence type="ECO:0000259" key="2">
    <source>
        <dbReference type="PROSITE" id="PS50181"/>
    </source>
</evidence>
<dbReference type="Gene3D" id="1.20.1280.50">
    <property type="match status" value="1"/>
</dbReference>
<feature type="domain" description="F-box" evidence="2">
    <location>
        <begin position="1"/>
        <end position="44"/>
    </location>
</feature>
<organism evidence="3 4">
    <name type="scientific">Phycomyces blakesleeanus (strain ATCC 8743b / DSM 1359 / FGSC 10004 / NBRC 33097 / NRRL 1555)</name>
    <dbReference type="NCBI Taxonomy" id="763407"/>
    <lineage>
        <taxon>Eukaryota</taxon>
        <taxon>Fungi</taxon>
        <taxon>Fungi incertae sedis</taxon>
        <taxon>Mucoromycota</taxon>
        <taxon>Mucoromycotina</taxon>
        <taxon>Mucoromycetes</taxon>
        <taxon>Mucorales</taxon>
        <taxon>Phycomycetaceae</taxon>
        <taxon>Phycomyces</taxon>
    </lineage>
</organism>
<dbReference type="Pfam" id="PF12937">
    <property type="entry name" value="F-box-like"/>
    <property type="match status" value="1"/>
</dbReference>
<keyword evidence="4" id="KW-1185">Reference proteome</keyword>
<dbReference type="VEuPathDB" id="FungiDB:PHYBLDRAFT_178980"/>
<evidence type="ECO:0000313" key="3">
    <source>
        <dbReference type="EMBL" id="OAD79125.1"/>
    </source>
</evidence>
<dbReference type="EMBL" id="KV440972">
    <property type="protein sequence ID" value="OAD79125.1"/>
    <property type="molecule type" value="Genomic_DNA"/>
</dbReference>
<dbReference type="PANTHER" id="PTHR38926:SF72">
    <property type="entry name" value="IM:7136021-RELATED"/>
    <property type="match status" value="1"/>
</dbReference>
<dbReference type="InterPro" id="IPR032675">
    <property type="entry name" value="LRR_dom_sf"/>
</dbReference>
<dbReference type="AlphaFoldDB" id="A0A162Y987"/>
<evidence type="ECO:0000313" key="4">
    <source>
        <dbReference type="Proteomes" id="UP000077315"/>
    </source>
</evidence>
<proteinExistence type="predicted"/>
<dbReference type="Proteomes" id="UP000077315">
    <property type="component" value="Unassembled WGS sequence"/>
</dbReference>
<feature type="compositionally biased region" description="Pro residues" evidence="1">
    <location>
        <begin position="538"/>
        <end position="547"/>
    </location>
</feature>
<dbReference type="Gene3D" id="3.80.10.10">
    <property type="entry name" value="Ribonuclease Inhibitor"/>
    <property type="match status" value="1"/>
</dbReference>
<dbReference type="CDD" id="cd09917">
    <property type="entry name" value="F-box_SF"/>
    <property type="match status" value="1"/>
</dbReference>
<sequence length="664" mass="76705">MFSRFPFEILTTIALLISQEDKLNCSAVCKAWRRPFQDSLWNSVEINSMNIDMICDSSPYHQRLFKTNGHRVRSMVLGGWTRLNSKQILKLQYYFPHLKSLSIQDKSLSRNDFGKATDWCHWGSLTRLEIILPSLEHKNLETYFLDVVGSLPCLEYLDMSEGVCTGRYLYTWRDFETLHEKLPRLEHLRMKVSLAPILVNDVLEIQDTKSAPSLSAVHLFGETMDPQWLYYCALKYPNIHTFEWKIFYGYDTAHERMTDTMYAAMGLAMKMISSLPSFFPHLKKAIIEEISDEGRLHTLFWKKLRQSGASLAQLEYHVRGEVIAPYQIQTILRECSQTCSDTLETLQLQFYTSDSYLCMAPISLGTFPCLVNLTINLLYNHFELDVILDNCINLKKLKLQNGTSSISHGALKYPQQHGLQTFELVSVRVNLAIFRHLSYRCQQLRHLELATLRIAEKICSKTGNLLLDMPFTQLETLKLCDLVLYSEKDDYSNPYYYDNDSTDSMDRYHQIQLFVIEQTHTNPPIPDSPVQCHAVLPTSPPTSPHPQSPSQSPITKDTTWFHRCLGSPHNHNNDNSNNINNNTPSQEIRVLEKEQVETACKYFQTFQAQSQEEATHSDIERDEDGLVLEQYWQKDLPEGYITLRCKSVDQYSIEGLPDHTIDGT</sequence>
<dbReference type="InParanoid" id="A0A162Y987"/>
<dbReference type="InterPro" id="IPR001810">
    <property type="entry name" value="F-box_dom"/>
</dbReference>
<protein>
    <recommendedName>
        <fullName evidence="2">F-box domain-containing protein</fullName>
    </recommendedName>
</protein>
<evidence type="ECO:0000256" key="1">
    <source>
        <dbReference type="SAM" id="MobiDB-lite"/>
    </source>
</evidence>
<dbReference type="PROSITE" id="PS50181">
    <property type="entry name" value="FBOX"/>
    <property type="match status" value="1"/>
</dbReference>
<dbReference type="SUPFAM" id="SSF52047">
    <property type="entry name" value="RNI-like"/>
    <property type="match status" value="1"/>
</dbReference>
<dbReference type="GeneID" id="28998977"/>
<feature type="region of interest" description="Disordered" evidence="1">
    <location>
        <begin position="534"/>
        <end position="554"/>
    </location>
</feature>
<gene>
    <name evidence="3" type="ORF">PHYBLDRAFT_178980</name>
</gene>
<dbReference type="OrthoDB" id="10303590at2759"/>
<dbReference type="PANTHER" id="PTHR38926">
    <property type="entry name" value="F-BOX DOMAIN CONTAINING PROTEIN, EXPRESSED"/>
    <property type="match status" value="1"/>
</dbReference>